<feature type="region of interest" description="Disordered" evidence="1">
    <location>
        <begin position="33"/>
        <end position="86"/>
    </location>
</feature>
<name>A0A225VN25_9STRA</name>
<reference evidence="4" key="1">
    <citation type="submission" date="2017-03" db="EMBL/GenBank/DDBJ databases">
        <title>Phytopthora megakarya and P. palmivora, two closely related causual agents of cacao black pod achieved similar genome size and gene model numbers by different mechanisms.</title>
        <authorList>
            <person name="Ali S."/>
            <person name="Shao J."/>
            <person name="Larry D.J."/>
            <person name="Kronmiller B."/>
            <person name="Shen D."/>
            <person name="Strem M.D."/>
            <person name="Melnick R.L."/>
            <person name="Guiltinan M.J."/>
            <person name="Tyler B.M."/>
            <person name="Meinhardt L.W."/>
            <person name="Bailey B.A."/>
        </authorList>
    </citation>
    <scope>NUCLEOTIDE SEQUENCE [LARGE SCALE GENOMIC DNA]</scope>
    <source>
        <strain evidence="4">zdho120</strain>
    </source>
</reference>
<proteinExistence type="predicted"/>
<feature type="compositionally biased region" description="Low complexity" evidence="1">
    <location>
        <begin position="37"/>
        <end position="69"/>
    </location>
</feature>
<comment type="caution">
    <text evidence="3">The sequence shown here is derived from an EMBL/GenBank/DDBJ whole genome shotgun (WGS) entry which is preliminary data.</text>
</comment>
<dbReference type="STRING" id="4795.A0A225VN25"/>
<gene>
    <name evidence="3" type="ORF">PHMEG_00020734</name>
</gene>
<protein>
    <submittedName>
        <fullName evidence="3">Uncharacterized protein</fullName>
    </submittedName>
</protein>
<accession>A0A225VN25</accession>
<feature type="chain" id="PRO_5012398067" evidence="2">
    <location>
        <begin position="22"/>
        <end position="618"/>
    </location>
</feature>
<evidence type="ECO:0000313" key="4">
    <source>
        <dbReference type="Proteomes" id="UP000198211"/>
    </source>
</evidence>
<evidence type="ECO:0000256" key="2">
    <source>
        <dbReference type="SAM" id="SignalP"/>
    </source>
</evidence>
<organism evidence="3 4">
    <name type="scientific">Phytophthora megakarya</name>
    <dbReference type="NCBI Taxonomy" id="4795"/>
    <lineage>
        <taxon>Eukaryota</taxon>
        <taxon>Sar</taxon>
        <taxon>Stramenopiles</taxon>
        <taxon>Oomycota</taxon>
        <taxon>Peronosporomycetes</taxon>
        <taxon>Peronosporales</taxon>
        <taxon>Peronosporaceae</taxon>
        <taxon>Phytophthora</taxon>
    </lineage>
</organism>
<dbReference type="AlphaFoldDB" id="A0A225VN25"/>
<keyword evidence="2" id="KW-0732">Signal</keyword>
<feature type="signal peptide" evidence="2">
    <location>
        <begin position="1"/>
        <end position="21"/>
    </location>
</feature>
<dbReference type="Proteomes" id="UP000198211">
    <property type="component" value="Unassembled WGS sequence"/>
</dbReference>
<keyword evidence="4" id="KW-1185">Reference proteome</keyword>
<dbReference type="OrthoDB" id="157487at2759"/>
<evidence type="ECO:0000313" key="3">
    <source>
        <dbReference type="EMBL" id="OWZ06941.1"/>
    </source>
</evidence>
<dbReference type="EMBL" id="NBNE01003750">
    <property type="protein sequence ID" value="OWZ06941.1"/>
    <property type="molecule type" value="Genomic_DNA"/>
</dbReference>
<evidence type="ECO:0000256" key="1">
    <source>
        <dbReference type="SAM" id="MobiDB-lite"/>
    </source>
</evidence>
<sequence>MRSRFTLVLLVLVATLISASAFDWTFWNKDDDATKAPKTTQAPSTTTPTITTTTPTVTPSTPSTSGSSSFDSIRPPTDIPTTSGSSALDDLVASTSGSGSFIDVSAIEVNATLAKATEATSDIKSTYRNWVGPRPISPDAACYREAHFMKTCPTNFDRNEATGTCWTECPLAYPVECGLQCIRQNDDCIIESLNKAGAVFNSALAIASFGAAQKLWQVAKVGTQAFDCVNIMIGTMRSIIRYVRNIKIADPQASTDKILNIMYQSNNIVTDLPIAVYLCMGWELPRPLDVSGRVLTTMNWILLNAIAYKDDIFASWKKFKAFLVGANFTEAANKINETEIGTLSDALKSNSTCGYDLRALTDRTWNTVNQLRVDNPGIDEDDLRLKMQDTNLVKSEISIVTNNCMEQLIEESDEATAYKTREKIRTAFSGMINQLVSKGKSNNGSTEDATQFMYISFAKTLISIAVTGFDLIGVMGLIATYLQTVCGPTNFIGEIDDGTDPRTLGLTTIQRAFNGSSMSWTKKGDGVVTVNFKSTDTKDVTVNVMSGGDKIDELEVKAGGTARWISNVTTLAGKTLYFDRWRPGFLGLPGTGGGSLLLWVPHASEGGHLEVQAKLNVS</sequence>